<dbReference type="AlphaFoldDB" id="A0A2P1PT72"/>
<organism evidence="2 3">
    <name type="scientific">Ahniella affigens</name>
    <dbReference type="NCBI Taxonomy" id="2021234"/>
    <lineage>
        <taxon>Bacteria</taxon>
        <taxon>Pseudomonadati</taxon>
        <taxon>Pseudomonadota</taxon>
        <taxon>Gammaproteobacteria</taxon>
        <taxon>Lysobacterales</taxon>
        <taxon>Rhodanobacteraceae</taxon>
        <taxon>Ahniella</taxon>
    </lineage>
</organism>
<gene>
    <name evidence="2" type="ORF">C7S18_12905</name>
</gene>
<name>A0A2P1PT72_9GAMM</name>
<dbReference type="KEGG" id="xba:C7S18_12905"/>
<evidence type="ECO:0000256" key="1">
    <source>
        <dbReference type="SAM" id="Phobius"/>
    </source>
</evidence>
<protein>
    <submittedName>
        <fullName evidence="2">Uncharacterized protein</fullName>
    </submittedName>
</protein>
<keyword evidence="1" id="KW-0472">Membrane</keyword>
<feature type="transmembrane region" description="Helical" evidence="1">
    <location>
        <begin position="65"/>
        <end position="93"/>
    </location>
</feature>
<dbReference type="Proteomes" id="UP000241074">
    <property type="component" value="Chromosome"/>
</dbReference>
<dbReference type="EMBL" id="CP027860">
    <property type="protein sequence ID" value="AVP98043.1"/>
    <property type="molecule type" value="Genomic_DNA"/>
</dbReference>
<accession>A0A2P1PT72</accession>
<reference evidence="2 3" key="2">
    <citation type="submission" date="2018-03" db="EMBL/GenBank/DDBJ databases">
        <authorList>
            <person name="Keele B.F."/>
        </authorList>
    </citation>
    <scope>NUCLEOTIDE SEQUENCE [LARGE SCALE GENOMIC DNA]</scope>
    <source>
        <strain evidence="2 3">D13</strain>
    </source>
</reference>
<sequence length="143" mass="16270">MRFTNLAEPADTMSELAPATTIQRWDAYPMASQPRWHQEGAANMSHRSPLEGFSLFDALFRLLKFVVIGGVVLLAFVFTSFVGLGLLLGWFAFRLIRRWRAPAKPVHGPQVFEGEFEVVRRPTVPRALNDLDWPRPFDSTRPS</sequence>
<keyword evidence="1" id="KW-0812">Transmembrane</keyword>
<evidence type="ECO:0000313" key="2">
    <source>
        <dbReference type="EMBL" id="AVP98043.1"/>
    </source>
</evidence>
<evidence type="ECO:0000313" key="3">
    <source>
        <dbReference type="Proteomes" id="UP000241074"/>
    </source>
</evidence>
<keyword evidence="3" id="KW-1185">Reference proteome</keyword>
<proteinExistence type="predicted"/>
<keyword evidence="1" id="KW-1133">Transmembrane helix</keyword>
<reference evidence="2 3" key="1">
    <citation type="submission" date="2018-03" db="EMBL/GenBank/DDBJ databases">
        <title>Ahniella affigens gen. nov., sp. nov., a gammaproteobacterium isolated from sandy soil near a stream.</title>
        <authorList>
            <person name="Ko Y."/>
            <person name="Kim J.-H."/>
        </authorList>
    </citation>
    <scope>NUCLEOTIDE SEQUENCE [LARGE SCALE GENOMIC DNA]</scope>
    <source>
        <strain evidence="2 3">D13</strain>
    </source>
</reference>